<organism evidence="3 4">
    <name type="scientific">Mycolicibacterium chitae</name>
    <name type="common">Mycobacterium chitae</name>
    <dbReference type="NCBI Taxonomy" id="1792"/>
    <lineage>
        <taxon>Bacteria</taxon>
        <taxon>Bacillati</taxon>
        <taxon>Actinomycetota</taxon>
        <taxon>Actinomycetes</taxon>
        <taxon>Mycobacteriales</taxon>
        <taxon>Mycobacteriaceae</taxon>
        <taxon>Mycolicibacterium</taxon>
    </lineage>
</organism>
<evidence type="ECO:0000256" key="2">
    <source>
        <dbReference type="SAM" id="SignalP"/>
    </source>
</evidence>
<evidence type="ECO:0000256" key="1">
    <source>
        <dbReference type="SAM" id="MobiDB-lite"/>
    </source>
</evidence>
<dbReference type="EMBL" id="LR134355">
    <property type="protein sequence ID" value="VEG50634.1"/>
    <property type="molecule type" value="Genomic_DNA"/>
</dbReference>
<sequence>MREPSCVGAVVGALALVAAATGCSSTSGTPVAERAEEAAATVTAPSSPVDSPAPVAPTGDPVGTAVMAVRGGDASVTIRYRINDGPEHTETDVSLPWEKEYPVYEKLDSEVTADGGDTELICTIIFNGDQLVSFVTEPRPTCSFAYWG</sequence>
<evidence type="ECO:0000313" key="4">
    <source>
        <dbReference type="Proteomes" id="UP000282551"/>
    </source>
</evidence>
<keyword evidence="4" id="KW-1185">Reference proteome</keyword>
<dbReference type="AlphaFoldDB" id="A0A448IE17"/>
<name>A0A448IE17_MYCCI</name>
<keyword evidence="2" id="KW-0732">Signal</keyword>
<dbReference type="PROSITE" id="PS51257">
    <property type="entry name" value="PROKAR_LIPOPROTEIN"/>
    <property type="match status" value="1"/>
</dbReference>
<dbReference type="OrthoDB" id="4377216at2"/>
<dbReference type="InterPro" id="IPR038468">
    <property type="entry name" value="MmpS_C"/>
</dbReference>
<feature type="compositionally biased region" description="Low complexity" evidence="1">
    <location>
        <begin position="41"/>
        <end position="58"/>
    </location>
</feature>
<reference evidence="3 4" key="1">
    <citation type="submission" date="2018-12" db="EMBL/GenBank/DDBJ databases">
        <authorList>
            <consortium name="Pathogen Informatics"/>
        </authorList>
    </citation>
    <scope>NUCLEOTIDE SEQUENCE [LARGE SCALE GENOMIC DNA]</scope>
    <source>
        <strain evidence="3 4">NCTC10485</strain>
    </source>
</reference>
<evidence type="ECO:0008006" key="5">
    <source>
        <dbReference type="Google" id="ProtNLM"/>
    </source>
</evidence>
<feature type="signal peptide" evidence="2">
    <location>
        <begin position="1"/>
        <end position="20"/>
    </location>
</feature>
<feature type="region of interest" description="Disordered" evidence="1">
    <location>
        <begin position="41"/>
        <end position="60"/>
    </location>
</feature>
<dbReference type="Gene3D" id="2.60.40.2880">
    <property type="entry name" value="MmpS1-5, C-terminal soluble domain"/>
    <property type="match status" value="1"/>
</dbReference>
<protein>
    <recommendedName>
        <fullName evidence="5">MmpS family membrane protein</fullName>
    </recommendedName>
</protein>
<proteinExistence type="predicted"/>
<accession>A0A448IE17</accession>
<dbReference type="Proteomes" id="UP000282551">
    <property type="component" value="Chromosome"/>
</dbReference>
<evidence type="ECO:0000313" key="3">
    <source>
        <dbReference type="EMBL" id="VEG50634.1"/>
    </source>
</evidence>
<gene>
    <name evidence="3" type="ORF">NCTC10485_04953</name>
</gene>
<feature type="chain" id="PRO_5038968683" description="MmpS family membrane protein" evidence="2">
    <location>
        <begin position="21"/>
        <end position="148"/>
    </location>
</feature>